<dbReference type="EC" id="2.7.7.18" evidence="12"/>
<reference evidence="14 15" key="1">
    <citation type="submission" date="2024-07" db="EMBL/GenBank/DDBJ databases">
        <title>Chromosome-level genome assembly of the water stick insect Ranatra chinensis (Heteroptera: Nepidae).</title>
        <authorList>
            <person name="Liu X."/>
        </authorList>
    </citation>
    <scope>NUCLEOTIDE SEQUENCE [LARGE SCALE GENOMIC DNA]</scope>
    <source>
        <strain evidence="14">Cailab_2021Rc</strain>
        <tissue evidence="14">Muscle</tissue>
    </source>
</reference>
<comment type="subunit">
    <text evidence="3">Homotetramer.</text>
</comment>
<keyword evidence="9 12" id="KW-0520">NAD</keyword>
<evidence type="ECO:0000256" key="7">
    <source>
        <dbReference type="ARBA" id="ARBA00022741"/>
    </source>
</evidence>
<dbReference type="GO" id="GO:0004515">
    <property type="term" value="F:nicotinate-nucleotide adenylyltransferase activity"/>
    <property type="evidence" value="ECO:0007669"/>
    <property type="project" value="UniProtKB-EC"/>
</dbReference>
<keyword evidence="8 12" id="KW-0067">ATP-binding</keyword>
<dbReference type="GO" id="GO:0019363">
    <property type="term" value="P:pyridine nucleotide biosynthetic process"/>
    <property type="evidence" value="ECO:0007669"/>
    <property type="project" value="UniProtKB-KW"/>
</dbReference>
<evidence type="ECO:0000256" key="5">
    <source>
        <dbReference type="ARBA" id="ARBA00022679"/>
    </source>
</evidence>
<dbReference type="Proteomes" id="UP001558652">
    <property type="component" value="Unassembled WGS sequence"/>
</dbReference>
<comment type="caution">
    <text evidence="14">The sequence shown here is derived from an EMBL/GenBank/DDBJ whole genome shotgun (WGS) entry which is preliminary data.</text>
</comment>
<comment type="catalytic activity">
    <reaction evidence="12">
        <text>beta-nicotinamide D-ribonucleotide + ATP + H(+) = diphosphate + NAD(+)</text>
        <dbReference type="Rhea" id="RHEA:21360"/>
        <dbReference type="ChEBI" id="CHEBI:14649"/>
        <dbReference type="ChEBI" id="CHEBI:15378"/>
        <dbReference type="ChEBI" id="CHEBI:30616"/>
        <dbReference type="ChEBI" id="CHEBI:33019"/>
        <dbReference type="ChEBI" id="CHEBI:57540"/>
        <dbReference type="EC" id="2.7.7.1"/>
    </reaction>
</comment>
<evidence type="ECO:0000256" key="1">
    <source>
        <dbReference type="ARBA" id="ARBA00001946"/>
    </source>
</evidence>
<evidence type="ECO:0000313" key="14">
    <source>
        <dbReference type="EMBL" id="KAL1137947.1"/>
    </source>
</evidence>
<evidence type="ECO:0000256" key="12">
    <source>
        <dbReference type="RuleBase" id="RU362021"/>
    </source>
</evidence>
<feature type="non-terminal residue" evidence="14">
    <location>
        <position position="1"/>
    </location>
</feature>
<evidence type="ECO:0000256" key="6">
    <source>
        <dbReference type="ARBA" id="ARBA00022695"/>
    </source>
</evidence>
<sequence>EIARDQLNRLGQYQVVAGVLSPVHDNYGKSELISATHRCSQLKLALHDSDWLHLSDWECSQEEWTRTCEVLQYHQNCLNSALNCNENSGLNNKTNSLLNCDEPLWVKQALKYSSGGGAMRVKILCGADLLESFGTPGLWHDNDIETIVRDHGLVVITRPGSNPYKFIYESDILTKYQNQITIVTEWIWNEVSSTKIRRSLRRGESVKYLVPTPVIDYIKSNGLYGTYDNKYGYNSSSVYLTPSPNDVVMTRIVSSNEDSPDSGNYSTHSVISNELLQTPPLLYRSGGGTNCDKKQMGGGGGAHPGQAVREIAISPRKVNCLKDPEGTVEVDGEEICRQFQEEGEEEVGVGGDETRVEIQITEDGHIEVISDKETTV</sequence>
<evidence type="ECO:0000256" key="9">
    <source>
        <dbReference type="ARBA" id="ARBA00023027"/>
    </source>
</evidence>
<keyword evidence="5 12" id="KW-0808">Transferase</keyword>
<evidence type="ECO:0000256" key="10">
    <source>
        <dbReference type="ARBA" id="ARBA00023128"/>
    </source>
</evidence>
<feature type="domain" description="Cytidyltransferase-like" evidence="13">
    <location>
        <begin position="6"/>
        <end position="198"/>
    </location>
</feature>
<dbReference type="InterPro" id="IPR014729">
    <property type="entry name" value="Rossmann-like_a/b/a_fold"/>
</dbReference>
<evidence type="ECO:0000256" key="8">
    <source>
        <dbReference type="ARBA" id="ARBA00022840"/>
    </source>
</evidence>
<dbReference type="InterPro" id="IPR005248">
    <property type="entry name" value="NadD/NMNAT"/>
</dbReference>
<evidence type="ECO:0000256" key="4">
    <source>
        <dbReference type="ARBA" id="ARBA00022642"/>
    </source>
</evidence>
<dbReference type="InterPro" id="IPR051182">
    <property type="entry name" value="Euk_NMN_adenylyltrnsfrase"/>
</dbReference>
<dbReference type="SUPFAM" id="SSF52374">
    <property type="entry name" value="Nucleotidylyl transferase"/>
    <property type="match status" value="1"/>
</dbReference>
<dbReference type="AlphaFoldDB" id="A0ABD0Z2N7"/>
<dbReference type="EMBL" id="JBFDAA010000004">
    <property type="protein sequence ID" value="KAL1137947.1"/>
    <property type="molecule type" value="Genomic_DNA"/>
</dbReference>
<dbReference type="PANTHER" id="PTHR12039">
    <property type="entry name" value="NICOTINAMIDE MONONUCLEOTIDE ADENYLYLTRANSFERASE"/>
    <property type="match status" value="1"/>
</dbReference>
<organism evidence="14 15">
    <name type="scientific">Ranatra chinensis</name>
    <dbReference type="NCBI Taxonomy" id="642074"/>
    <lineage>
        <taxon>Eukaryota</taxon>
        <taxon>Metazoa</taxon>
        <taxon>Ecdysozoa</taxon>
        <taxon>Arthropoda</taxon>
        <taxon>Hexapoda</taxon>
        <taxon>Insecta</taxon>
        <taxon>Pterygota</taxon>
        <taxon>Neoptera</taxon>
        <taxon>Paraneoptera</taxon>
        <taxon>Hemiptera</taxon>
        <taxon>Heteroptera</taxon>
        <taxon>Panheteroptera</taxon>
        <taxon>Nepomorpha</taxon>
        <taxon>Nepidae</taxon>
        <taxon>Ranatrinae</taxon>
        <taxon>Ranatra</taxon>
    </lineage>
</organism>
<keyword evidence="4 12" id="KW-0662">Pyridine nucleotide biosynthesis</keyword>
<evidence type="ECO:0000259" key="13">
    <source>
        <dbReference type="Pfam" id="PF01467"/>
    </source>
</evidence>
<comment type="pathway">
    <text evidence="12">Cofactor biosynthesis; NAD(+) biosynthesis; NAD(+) from nicotinamide D-ribonucleotide: step 1/1.</text>
</comment>
<keyword evidence="10" id="KW-0496">Mitochondrion</keyword>
<dbReference type="FunFam" id="3.40.50.620:FF:000221">
    <property type="entry name" value="Nicotinamide/nicotinic acid mononucleotide adenylyltransferase 3"/>
    <property type="match status" value="1"/>
</dbReference>
<keyword evidence="15" id="KW-1185">Reference proteome</keyword>
<evidence type="ECO:0000256" key="11">
    <source>
        <dbReference type="ARBA" id="ARBA00093425"/>
    </source>
</evidence>
<evidence type="ECO:0000256" key="2">
    <source>
        <dbReference type="ARBA" id="ARBA00004173"/>
    </source>
</evidence>
<dbReference type="GO" id="GO:0005759">
    <property type="term" value="C:mitochondrial matrix"/>
    <property type="evidence" value="ECO:0007669"/>
    <property type="project" value="UniProtKB-ARBA"/>
</dbReference>
<keyword evidence="7 12" id="KW-0547">Nucleotide-binding</keyword>
<dbReference type="NCBIfam" id="TIGR00482">
    <property type="entry name" value="nicotinate (nicotinamide) nucleotide adenylyltransferase"/>
    <property type="match status" value="1"/>
</dbReference>
<comment type="function">
    <text evidence="11">Catalyzes the formation of NAD(+) from nicotinamide mononucleotide (NMN) and ATP. Can also use the deamidated form; nicotinic acid mononucleotide (NaMN) as substrate with the same efficiency. Can use triazofurin monophosphate (TrMP) as substrate. Can also use GTP and ITP as nucleotide donors. Also catalyzes the reverse reaction, i.e. the pyrophosphorolytic cleavage of NAD(+). For the pyrophosphorolytic activity, can use NAD(+), NADH, NaAD, nicotinic acid adenine dinucleotide phosphate (NHD), nicotinamide guanine dinucleotide (NGD) as substrates. Fails to cleave phosphorylated dinucleotides NADP(+), NADPH and NaADP(+). Protects against axonal degeneration following injury. May be involved in the maintenance of axonal integrity. Also functions as a stress-response chaperone protein that prevents toxic aggregation of proteins; this function may be independent of its NAD(+) synthesis activity.</text>
</comment>
<dbReference type="InterPro" id="IPR004821">
    <property type="entry name" value="Cyt_trans-like"/>
</dbReference>
<dbReference type="Gene3D" id="3.40.50.620">
    <property type="entry name" value="HUPs"/>
    <property type="match status" value="1"/>
</dbReference>
<accession>A0ABD0Z2N7</accession>
<gene>
    <name evidence="14" type="ORF">AAG570_009642</name>
</gene>
<comment type="cofactor">
    <cofactor evidence="1">
        <name>Mg(2+)</name>
        <dbReference type="ChEBI" id="CHEBI:18420"/>
    </cofactor>
</comment>
<evidence type="ECO:0000313" key="15">
    <source>
        <dbReference type="Proteomes" id="UP001558652"/>
    </source>
</evidence>
<dbReference type="EC" id="2.7.7.1" evidence="12"/>
<dbReference type="GO" id="GO:0000309">
    <property type="term" value="F:nicotinamide-nucleotide adenylyltransferase activity"/>
    <property type="evidence" value="ECO:0007669"/>
    <property type="project" value="UniProtKB-EC"/>
</dbReference>
<evidence type="ECO:0000256" key="3">
    <source>
        <dbReference type="ARBA" id="ARBA00011881"/>
    </source>
</evidence>
<protein>
    <recommendedName>
        <fullName evidence="12">Nicotinamide-nucleotide adenylyltransferase</fullName>
        <ecNumber evidence="12">2.7.7.1</ecNumber>
        <ecNumber evidence="12">2.7.7.18</ecNumber>
    </recommendedName>
</protein>
<dbReference type="Pfam" id="PF01467">
    <property type="entry name" value="CTP_transf_like"/>
    <property type="match status" value="1"/>
</dbReference>
<comment type="catalytic activity">
    <reaction evidence="12">
        <text>nicotinate beta-D-ribonucleotide + ATP + H(+) = deamido-NAD(+) + diphosphate</text>
        <dbReference type="Rhea" id="RHEA:22860"/>
        <dbReference type="ChEBI" id="CHEBI:15378"/>
        <dbReference type="ChEBI" id="CHEBI:30616"/>
        <dbReference type="ChEBI" id="CHEBI:33019"/>
        <dbReference type="ChEBI" id="CHEBI:57502"/>
        <dbReference type="ChEBI" id="CHEBI:58437"/>
        <dbReference type="EC" id="2.7.7.18"/>
    </reaction>
</comment>
<comment type="similarity">
    <text evidence="12">Belongs to the eukaryotic NMN adenylyltransferase family.</text>
</comment>
<comment type="subcellular location">
    <subcellularLocation>
        <location evidence="2">Mitochondrion</location>
    </subcellularLocation>
</comment>
<keyword evidence="6 12" id="KW-0548">Nucleotidyltransferase</keyword>
<dbReference type="PANTHER" id="PTHR12039:SF0">
    <property type="entry name" value="NICOTINAMIDE-NUCLEOTIDE ADENYLYLTRANSFERASE"/>
    <property type="match status" value="1"/>
</dbReference>
<proteinExistence type="inferred from homology"/>
<name>A0ABD0Z2N7_9HEMI</name>
<dbReference type="GO" id="GO:0005524">
    <property type="term" value="F:ATP binding"/>
    <property type="evidence" value="ECO:0007669"/>
    <property type="project" value="UniProtKB-KW"/>
</dbReference>